<evidence type="ECO:0000313" key="1">
    <source>
        <dbReference type="EMBL" id="MBE9660877.1"/>
    </source>
</evidence>
<proteinExistence type="predicted"/>
<dbReference type="Proteomes" id="UP000622475">
    <property type="component" value="Unassembled WGS sequence"/>
</dbReference>
<protein>
    <submittedName>
        <fullName evidence="1">Uncharacterized protein</fullName>
    </submittedName>
</protein>
<reference evidence="1" key="1">
    <citation type="submission" date="2020-10" db="EMBL/GenBank/DDBJ databases">
        <title>Mucilaginibacter mali sp. nov., isolated from rhizosphere soil of apple orchard.</title>
        <authorList>
            <person name="Lee J.-S."/>
            <person name="Kim H.S."/>
            <person name="Kim J.-S."/>
        </authorList>
    </citation>
    <scope>NUCLEOTIDE SEQUENCE</scope>
    <source>
        <strain evidence="1">KCTC 22746</strain>
    </source>
</reference>
<accession>A0A929PW75</accession>
<evidence type="ECO:0000313" key="2">
    <source>
        <dbReference type="Proteomes" id="UP000622475"/>
    </source>
</evidence>
<dbReference type="AlphaFoldDB" id="A0A929PW75"/>
<organism evidence="1 2">
    <name type="scientific">Mucilaginibacter myungsuensis</name>
    <dbReference type="NCBI Taxonomy" id="649104"/>
    <lineage>
        <taxon>Bacteria</taxon>
        <taxon>Pseudomonadati</taxon>
        <taxon>Bacteroidota</taxon>
        <taxon>Sphingobacteriia</taxon>
        <taxon>Sphingobacteriales</taxon>
        <taxon>Sphingobacteriaceae</taxon>
        <taxon>Mucilaginibacter</taxon>
    </lineage>
</organism>
<dbReference type="EMBL" id="JADFFL010000001">
    <property type="protein sequence ID" value="MBE9660877.1"/>
    <property type="molecule type" value="Genomic_DNA"/>
</dbReference>
<name>A0A929PW75_9SPHI</name>
<gene>
    <name evidence="1" type="ORF">IRJ16_03195</name>
</gene>
<dbReference type="RefSeq" id="WP_194110065.1">
    <property type="nucleotide sequence ID" value="NZ_JADFFL010000001.1"/>
</dbReference>
<comment type="caution">
    <text evidence="1">The sequence shown here is derived from an EMBL/GenBank/DDBJ whole genome shotgun (WGS) entry which is preliminary data.</text>
</comment>
<keyword evidence="2" id="KW-1185">Reference proteome</keyword>
<sequence length="54" mass="6125">MKVLKFKTAEKKLTATEKLIKAILCDNIDAFANTSRQFLRNNAQYTSQYTGLIA</sequence>